<dbReference type="Pfam" id="PF26633">
    <property type="entry name" value="DUF8206"/>
    <property type="match status" value="1"/>
</dbReference>
<proteinExistence type="predicted"/>
<evidence type="ECO:0000313" key="2">
    <source>
        <dbReference type="EMBL" id="KAK7402963.1"/>
    </source>
</evidence>
<evidence type="ECO:0000313" key="3">
    <source>
        <dbReference type="Proteomes" id="UP001498476"/>
    </source>
</evidence>
<comment type="caution">
    <text evidence="2">The sequence shown here is derived from an EMBL/GenBank/DDBJ whole genome shotgun (WGS) entry which is preliminary data.</text>
</comment>
<gene>
    <name evidence="2" type="ORF">QQX98_011273</name>
</gene>
<dbReference type="EMBL" id="JAZAVJ010000270">
    <property type="protein sequence ID" value="KAK7402963.1"/>
    <property type="molecule type" value="Genomic_DNA"/>
</dbReference>
<protein>
    <recommendedName>
        <fullName evidence="1">DUF8206 domain-containing protein</fullName>
    </recommendedName>
</protein>
<name>A0ABR1GML1_9HYPO</name>
<accession>A0ABR1GML1</accession>
<dbReference type="Proteomes" id="UP001498476">
    <property type="component" value="Unassembled WGS sequence"/>
</dbReference>
<keyword evidence="3" id="KW-1185">Reference proteome</keyword>
<evidence type="ECO:0000259" key="1">
    <source>
        <dbReference type="Pfam" id="PF26633"/>
    </source>
</evidence>
<organism evidence="2 3">
    <name type="scientific">Neonectria punicea</name>
    <dbReference type="NCBI Taxonomy" id="979145"/>
    <lineage>
        <taxon>Eukaryota</taxon>
        <taxon>Fungi</taxon>
        <taxon>Dikarya</taxon>
        <taxon>Ascomycota</taxon>
        <taxon>Pezizomycotina</taxon>
        <taxon>Sordariomycetes</taxon>
        <taxon>Hypocreomycetidae</taxon>
        <taxon>Hypocreales</taxon>
        <taxon>Nectriaceae</taxon>
        <taxon>Neonectria</taxon>
    </lineage>
</organism>
<sequence length="139" mass="15740">MIEDQVRDLKDMRLTADNLRKRLHLEKIQFTSKHGKGDGEVVAIYKTHCHPTCSLKDVKEDVVADPGLINCEAFFGNVKVQVKDTEIQRQLQANTDDVTLRQAGMEKVRLLISEFGAEHREIQEAVPTLNPHLSLGLRP</sequence>
<reference evidence="2 3" key="1">
    <citation type="journal article" date="2025" name="Microbiol. Resour. Announc.">
        <title>Draft genome sequences for Neonectria magnoliae and Neonectria punicea, canker pathogens of Liriodendron tulipifera and Acer saccharum in West Virginia.</title>
        <authorList>
            <person name="Petronek H.M."/>
            <person name="Kasson M.T."/>
            <person name="Metheny A.M."/>
            <person name="Stauder C.M."/>
            <person name="Lovett B."/>
            <person name="Lynch S.C."/>
            <person name="Garnas J.R."/>
            <person name="Kasson L.R."/>
            <person name="Stajich J.E."/>
        </authorList>
    </citation>
    <scope>NUCLEOTIDE SEQUENCE [LARGE SCALE GENOMIC DNA]</scope>
    <source>
        <strain evidence="2 3">NRRL 64653</strain>
    </source>
</reference>
<dbReference type="InterPro" id="IPR058519">
    <property type="entry name" value="DUF8206"/>
</dbReference>
<feature type="domain" description="DUF8206" evidence="1">
    <location>
        <begin position="38"/>
        <end position="77"/>
    </location>
</feature>